<feature type="transmembrane region" description="Helical" evidence="1">
    <location>
        <begin position="34"/>
        <end position="54"/>
    </location>
</feature>
<feature type="transmembrane region" description="Helical" evidence="1">
    <location>
        <begin position="66"/>
        <end position="90"/>
    </location>
</feature>
<feature type="transmembrane region" description="Helical" evidence="1">
    <location>
        <begin position="102"/>
        <end position="123"/>
    </location>
</feature>
<organism evidence="2">
    <name type="scientific">marine sediment metagenome</name>
    <dbReference type="NCBI Taxonomy" id="412755"/>
    <lineage>
        <taxon>unclassified sequences</taxon>
        <taxon>metagenomes</taxon>
        <taxon>ecological metagenomes</taxon>
    </lineage>
</organism>
<protein>
    <submittedName>
        <fullName evidence="2">Uncharacterized protein</fullName>
    </submittedName>
</protein>
<feature type="non-terminal residue" evidence="2">
    <location>
        <position position="129"/>
    </location>
</feature>
<keyword evidence="1" id="KW-0472">Membrane</keyword>
<accession>X1SIU3</accession>
<dbReference type="AlphaFoldDB" id="X1SIU3"/>
<proteinExistence type="predicted"/>
<reference evidence="2" key="1">
    <citation type="journal article" date="2014" name="Front. Microbiol.">
        <title>High frequency of phylogenetically diverse reductive dehalogenase-homologous genes in deep subseafloor sedimentary metagenomes.</title>
        <authorList>
            <person name="Kawai M."/>
            <person name="Futagami T."/>
            <person name="Toyoda A."/>
            <person name="Takaki Y."/>
            <person name="Nishi S."/>
            <person name="Hori S."/>
            <person name="Arai W."/>
            <person name="Tsubouchi T."/>
            <person name="Morono Y."/>
            <person name="Uchiyama I."/>
            <person name="Ito T."/>
            <person name="Fujiyama A."/>
            <person name="Inagaki F."/>
            <person name="Takami H."/>
        </authorList>
    </citation>
    <scope>NUCLEOTIDE SEQUENCE</scope>
    <source>
        <strain evidence="2">Expedition CK06-06</strain>
    </source>
</reference>
<evidence type="ECO:0000313" key="2">
    <source>
        <dbReference type="EMBL" id="GAI75335.1"/>
    </source>
</evidence>
<keyword evidence="1" id="KW-1133">Transmembrane helix</keyword>
<dbReference type="EMBL" id="BARW01013032">
    <property type="protein sequence ID" value="GAI75335.1"/>
    <property type="molecule type" value="Genomic_DNA"/>
</dbReference>
<keyword evidence="1" id="KW-0812">Transmembrane</keyword>
<name>X1SIU3_9ZZZZ</name>
<comment type="caution">
    <text evidence="2">The sequence shown here is derived from an EMBL/GenBank/DDBJ whole genome shotgun (WGS) entry which is preliminary data.</text>
</comment>
<gene>
    <name evidence="2" type="ORF">S12H4_24158</name>
</gene>
<evidence type="ECO:0000256" key="1">
    <source>
        <dbReference type="SAM" id="Phobius"/>
    </source>
</evidence>
<sequence length="129" mass="13455">MVSLALLGYGASGAVAAKLESAGKRPTNRSLGKLALGFSAGTLGSYVAANYIPFDSYLLVLEKRQILFFLAKYLALSAPFFFAGMVLAVAFREMPQRAGRTYCASMVGAGVGALAMPLLAGWVPAEGLV</sequence>